<dbReference type="PANTHER" id="PTHR30531:SF12">
    <property type="entry name" value="FLAGELLAR BIOSYNTHETIC PROTEIN FLHB"/>
    <property type="match status" value="1"/>
</dbReference>
<dbReference type="InterPro" id="IPR006135">
    <property type="entry name" value="T3SS_substrate_exporter"/>
</dbReference>
<dbReference type="Pfam" id="PF01312">
    <property type="entry name" value="Bac_export_2"/>
    <property type="match status" value="1"/>
</dbReference>
<dbReference type="EMBL" id="FQUW01000016">
    <property type="protein sequence ID" value="SHF16297.1"/>
    <property type="molecule type" value="Genomic_DNA"/>
</dbReference>
<dbReference type="OrthoDB" id="9810419at2"/>
<keyword evidence="1" id="KW-0966">Cell projection</keyword>
<dbReference type="Gene3D" id="3.40.1690.10">
    <property type="entry name" value="secretion proteins EscU"/>
    <property type="match status" value="1"/>
</dbReference>
<evidence type="ECO:0000313" key="2">
    <source>
        <dbReference type="Proteomes" id="UP000184196"/>
    </source>
</evidence>
<proteinExistence type="predicted"/>
<dbReference type="PANTHER" id="PTHR30531">
    <property type="entry name" value="FLAGELLAR BIOSYNTHETIC PROTEIN FLHB"/>
    <property type="match status" value="1"/>
</dbReference>
<keyword evidence="1" id="KW-0282">Flagellum</keyword>
<name>A0A1M4ZES0_9FIRM</name>
<gene>
    <name evidence="1" type="ORF">SAMN02745218_01599</name>
</gene>
<organism evidence="1 2">
    <name type="scientific">Desulfofundulus australicus DSM 11792</name>
    <dbReference type="NCBI Taxonomy" id="1121425"/>
    <lineage>
        <taxon>Bacteria</taxon>
        <taxon>Bacillati</taxon>
        <taxon>Bacillota</taxon>
        <taxon>Clostridia</taxon>
        <taxon>Eubacteriales</taxon>
        <taxon>Peptococcaceae</taxon>
        <taxon>Desulfofundulus</taxon>
    </lineage>
</organism>
<dbReference type="RefSeq" id="WP_027356175.1">
    <property type="nucleotide sequence ID" value="NZ_FQUW01000016.1"/>
</dbReference>
<dbReference type="AlphaFoldDB" id="A0A1M4ZES0"/>
<dbReference type="SUPFAM" id="SSF160544">
    <property type="entry name" value="EscU C-terminal domain-like"/>
    <property type="match status" value="1"/>
</dbReference>
<sequence>MSRDKPKAAAALAYDPEKDAAPRVVAAGRGYLAELIEKLARENNVPVYRHEELALTLTGLGAGREIPPGLYQVVAEIIAWVYRMEKKLDNNRG</sequence>
<dbReference type="Proteomes" id="UP000184196">
    <property type="component" value="Unassembled WGS sequence"/>
</dbReference>
<dbReference type="InterPro" id="IPR029025">
    <property type="entry name" value="T3SS_substrate_exporter_C"/>
</dbReference>
<evidence type="ECO:0000313" key="1">
    <source>
        <dbReference type="EMBL" id="SHF16297.1"/>
    </source>
</evidence>
<keyword evidence="2" id="KW-1185">Reference proteome</keyword>
<reference evidence="2" key="1">
    <citation type="submission" date="2016-11" db="EMBL/GenBank/DDBJ databases">
        <authorList>
            <person name="Varghese N."/>
            <person name="Submissions S."/>
        </authorList>
    </citation>
    <scope>NUCLEOTIDE SEQUENCE [LARGE SCALE GENOMIC DNA]</scope>
    <source>
        <strain evidence="2">DSM 11792</strain>
    </source>
</reference>
<accession>A0A1M4ZES0</accession>
<protein>
    <submittedName>
        <fullName evidence="1">Flagellar biosynthesis protein</fullName>
    </submittedName>
</protein>
<dbReference type="GO" id="GO:0005886">
    <property type="term" value="C:plasma membrane"/>
    <property type="evidence" value="ECO:0007669"/>
    <property type="project" value="TreeGrafter"/>
</dbReference>
<dbReference type="GO" id="GO:0009306">
    <property type="term" value="P:protein secretion"/>
    <property type="evidence" value="ECO:0007669"/>
    <property type="project" value="InterPro"/>
</dbReference>
<keyword evidence="1" id="KW-0969">Cilium</keyword>